<dbReference type="InterPro" id="IPR007569">
    <property type="entry name" value="DUF559"/>
</dbReference>
<feature type="domain" description="DUF559" evidence="1">
    <location>
        <begin position="238"/>
        <end position="292"/>
    </location>
</feature>
<dbReference type="EMBL" id="JX649867">
    <property type="protein sequence ID" value="AGC71262.1"/>
    <property type="molecule type" value="Genomic_DNA"/>
</dbReference>
<name>L7VQP2_9BACT</name>
<dbReference type="Pfam" id="PF04480">
    <property type="entry name" value="DUF559"/>
    <property type="match status" value="1"/>
</dbReference>
<sequence length="301" mass="33789">MDNFDLLLNMQLGLVTLRQLEQAGFSRSQVRANLRAERWTRLGHRVIATQTGELTAEQRRWLAVLHAGDGAAIAGLSALEEHGLKGWSRDEVSVVVAPNQRPRPLMGARFHRSSCIEDGKAMTRLPMQRVEVAALWFASVEKRDRTAHGLLAAVVQQRLTTPQRLATWTSRMGLLRGVEGIRAMILELSDGAPSMAEVDVTTMCKDFGLVRPKRQVRHRDASGQVRYTDAEWELPTGAKIILEVDGGHHLNMSTYADDLRRQRNLTDRHVHVVRCTASELRNEPDEIVETLLRLGVPRAAY</sequence>
<dbReference type="AlphaFoldDB" id="L7VQP2"/>
<protein>
    <recommendedName>
        <fullName evidence="1">DUF559 domain-containing protein</fullName>
    </recommendedName>
</protein>
<evidence type="ECO:0000259" key="1">
    <source>
        <dbReference type="Pfam" id="PF04480"/>
    </source>
</evidence>
<reference evidence="2" key="1">
    <citation type="submission" date="2012-09" db="EMBL/GenBank/DDBJ databases">
        <title>Metagenomic Characterization of a Microbial Community in Wastewater Detects High Levels of Antibiotic Resistance.</title>
        <authorList>
            <person name="Abrams M."/>
            <person name="Caldwell A."/>
            <person name="Vandaei E."/>
            <person name="Lee W."/>
            <person name="Perrott J."/>
            <person name="Khan S.Y."/>
            <person name="Ta J."/>
            <person name="Romero D."/>
            <person name="Nguyen V."/>
            <person name="Pourmand N."/>
            <person name="Ouverney C.C."/>
        </authorList>
    </citation>
    <scope>NUCLEOTIDE SEQUENCE</scope>
</reference>
<proteinExistence type="predicted"/>
<accession>L7VQP2</accession>
<evidence type="ECO:0000313" key="2">
    <source>
        <dbReference type="EMBL" id="AGC71262.1"/>
    </source>
</evidence>
<organism evidence="2">
    <name type="scientific">uncultured bacterium A1Q1_fos_140</name>
    <dbReference type="NCBI Taxonomy" id="1256547"/>
    <lineage>
        <taxon>Bacteria</taxon>
        <taxon>environmental samples</taxon>
    </lineage>
</organism>